<keyword evidence="1" id="KW-1133">Transmembrane helix</keyword>
<dbReference type="GO" id="GO:0016020">
    <property type="term" value="C:membrane"/>
    <property type="evidence" value="ECO:0007669"/>
    <property type="project" value="TreeGrafter"/>
</dbReference>
<dbReference type="GO" id="GO:0016747">
    <property type="term" value="F:acyltransferase activity, transferring groups other than amino-acyl groups"/>
    <property type="evidence" value="ECO:0007669"/>
    <property type="project" value="InterPro"/>
</dbReference>
<dbReference type="Proteomes" id="UP000008385">
    <property type="component" value="Chromosome"/>
</dbReference>
<reference evidence="3 4" key="2">
    <citation type="journal article" date="2011" name="PLoS ONE">
        <title>The Cyst-Dividing Bacterium Ramlibacter tataouinensis TTB310 Genome Reveals a Well-Stocked Toolbox for Adaptation to a Desert Environment.</title>
        <authorList>
            <person name="De Luca G."/>
            <person name="Barakat M."/>
            <person name="Ortet P."/>
            <person name="Fochesato S."/>
            <person name="Jourlin-Castelli C."/>
            <person name="Ansaldi M."/>
            <person name="Py B."/>
            <person name="Fichant G."/>
            <person name="Coutinho P.M."/>
            <person name="Voulhoux R."/>
            <person name="Bastien O."/>
            <person name="Marechal E."/>
            <person name="Henrissat B."/>
            <person name="Quentin Y."/>
            <person name="Noirot P."/>
            <person name="Filloux A."/>
            <person name="Mejean V."/>
            <person name="Dubow M.S."/>
            <person name="Barras F."/>
            <person name="Barbe V."/>
            <person name="Weissenbach J."/>
            <person name="Mihalcescu I."/>
            <person name="Vermeglio A."/>
            <person name="Achouak W."/>
            <person name="Heulin T."/>
        </authorList>
    </citation>
    <scope>NUCLEOTIDE SEQUENCE [LARGE SCALE GENOMIC DNA]</scope>
    <source>
        <strain evidence="4">ATCC BAA-407 / DSM 14655 / LMG 21543 / TTB310</strain>
    </source>
</reference>
<feature type="transmembrane region" description="Helical" evidence="1">
    <location>
        <begin position="326"/>
        <end position="348"/>
    </location>
</feature>
<evidence type="ECO:0000313" key="4">
    <source>
        <dbReference type="Proteomes" id="UP000008385"/>
    </source>
</evidence>
<feature type="transmembrane region" description="Helical" evidence="1">
    <location>
        <begin position="299"/>
        <end position="320"/>
    </location>
</feature>
<feature type="transmembrane region" description="Helical" evidence="1">
    <location>
        <begin position="118"/>
        <end position="139"/>
    </location>
</feature>
<evidence type="ECO:0000256" key="1">
    <source>
        <dbReference type="SAM" id="Phobius"/>
    </source>
</evidence>
<evidence type="ECO:0000313" key="3">
    <source>
        <dbReference type="EMBL" id="AEG91355.1"/>
    </source>
</evidence>
<feature type="transmembrane region" description="Helical" evidence="1">
    <location>
        <begin position="268"/>
        <end position="287"/>
    </location>
</feature>
<dbReference type="RefSeq" id="WP_013899588.1">
    <property type="nucleotide sequence ID" value="NC_015677.1"/>
</dbReference>
<accession>F5Y4N7</accession>
<evidence type="ECO:0000259" key="2">
    <source>
        <dbReference type="Pfam" id="PF01757"/>
    </source>
</evidence>
<feature type="domain" description="Acyltransferase 3" evidence="2">
    <location>
        <begin position="36"/>
        <end position="343"/>
    </location>
</feature>
<dbReference type="InterPro" id="IPR050879">
    <property type="entry name" value="Acyltransferase_3"/>
</dbReference>
<dbReference type="AlphaFoldDB" id="F5Y4N7"/>
<feature type="transmembrane region" description="Helical" evidence="1">
    <location>
        <begin position="159"/>
        <end position="181"/>
    </location>
</feature>
<dbReference type="Pfam" id="PF01757">
    <property type="entry name" value="Acyl_transf_3"/>
    <property type="match status" value="1"/>
</dbReference>
<dbReference type="PANTHER" id="PTHR23028:SF53">
    <property type="entry name" value="ACYL_TRANSF_3 DOMAIN-CONTAINING PROTEIN"/>
    <property type="match status" value="1"/>
</dbReference>
<dbReference type="OrthoDB" id="9814807at2"/>
<dbReference type="GO" id="GO:0009103">
    <property type="term" value="P:lipopolysaccharide biosynthetic process"/>
    <property type="evidence" value="ECO:0007669"/>
    <property type="project" value="TreeGrafter"/>
</dbReference>
<dbReference type="HOGENOM" id="CLU_005679_1_2_4"/>
<feature type="transmembrane region" description="Helical" evidence="1">
    <location>
        <begin position="193"/>
        <end position="209"/>
    </location>
</feature>
<dbReference type="EMBL" id="CP000245">
    <property type="protein sequence ID" value="AEG91355.1"/>
    <property type="molecule type" value="Genomic_DNA"/>
</dbReference>
<keyword evidence="1" id="KW-0812">Transmembrane</keyword>
<feature type="transmembrane region" description="Helical" evidence="1">
    <location>
        <begin position="74"/>
        <end position="92"/>
    </location>
</feature>
<feature type="transmembrane region" description="Helical" evidence="1">
    <location>
        <begin position="215"/>
        <end position="232"/>
    </location>
</feature>
<organism evidence="3 4">
    <name type="scientific">Ramlibacter tataouinensis (strain ATCC BAA-407 / DSM 14655 / LMG 21543 / TTB310)</name>
    <dbReference type="NCBI Taxonomy" id="365046"/>
    <lineage>
        <taxon>Bacteria</taxon>
        <taxon>Pseudomonadati</taxon>
        <taxon>Pseudomonadota</taxon>
        <taxon>Betaproteobacteria</taxon>
        <taxon>Burkholderiales</taxon>
        <taxon>Comamonadaceae</taxon>
        <taxon>Ramlibacter</taxon>
    </lineage>
</organism>
<dbReference type="KEGG" id="rta:Rta_02900"/>
<feature type="transmembrane region" description="Helical" evidence="1">
    <location>
        <begin position="36"/>
        <end position="54"/>
    </location>
</feature>
<dbReference type="PANTHER" id="PTHR23028">
    <property type="entry name" value="ACETYLTRANSFERASE"/>
    <property type="match status" value="1"/>
</dbReference>
<dbReference type="STRING" id="365046.Rta_02900"/>
<sequence length="367" mass="40530">MQANTAWTSQAYQKNTGTAQHVGLVPSRPDPGRSGYIDSWRCFAVMLVVAAHLVETRTPGEVPDEGNFYHLGQVGVYIFFFLSGFVVSRACMHEVAKTGSFSTAGFYVRRFFRIAPPLLLYLVCCAGLAAAGVIAVDLADIAAASLYVCNVEWARCSWWVAHTWSLAFEEQFYLLFPFLFAWRHLGRRPGTPMLLLALGFASLPVLFPTGPHGRVGLPVVHGLFLLGYLSACHGEKWKRLRLPTLVLVLAALVTFAPPLVLLGDDHRFYKLAYLVSVPLMVMASGAAASKLRALFEFRWVRYVGLISYSIYLWQQLLTGLLPPQTPLVLCLLSVAMLIAGCALLYEGVEKPLIRFSRRLSASLARAA</sequence>
<keyword evidence="1" id="KW-0472">Membrane</keyword>
<gene>
    <name evidence="3" type="ordered locus">Rta_02900</name>
</gene>
<dbReference type="InterPro" id="IPR002656">
    <property type="entry name" value="Acyl_transf_3_dom"/>
</dbReference>
<reference evidence="4" key="1">
    <citation type="submission" date="2006-01" db="EMBL/GenBank/DDBJ databases">
        <title>Genome of the cyst-dividing bacterium Ramlibacter tataouinensis.</title>
        <authorList>
            <person name="Barakat M."/>
            <person name="Ortet P."/>
            <person name="De Luca G."/>
            <person name="Jourlin-Castelli C."/>
            <person name="Ansaldi M."/>
            <person name="Py B."/>
            <person name="Fichant G."/>
            <person name="Coutinho P."/>
            <person name="Voulhoux R."/>
            <person name="Bastien O."/>
            <person name="Roy S."/>
            <person name="Marechal E."/>
            <person name="Henrissat B."/>
            <person name="Quentin Y."/>
            <person name="Noirot P."/>
            <person name="Filloux A."/>
            <person name="Mejean V."/>
            <person name="DuBow M."/>
            <person name="Barras F."/>
            <person name="Heulin T."/>
        </authorList>
    </citation>
    <scope>NUCLEOTIDE SEQUENCE [LARGE SCALE GENOMIC DNA]</scope>
    <source>
        <strain evidence="4">ATCC BAA-407 / DSM 14655 / LMG 21543 / TTB310</strain>
    </source>
</reference>
<protein>
    <submittedName>
        <fullName evidence="3">Candidate membrane protein</fullName>
    </submittedName>
</protein>
<dbReference type="eggNOG" id="COG1835">
    <property type="taxonomic scope" value="Bacteria"/>
</dbReference>
<name>F5Y4N7_RAMTT</name>
<feature type="transmembrane region" description="Helical" evidence="1">
    <location>
        <begin position="244"/>
        <end position="262"/>
    </location>
</feature>
<keyword evidence="4" id="KW-1185">Reference proteome</keyword>
<proteinExistence type="predicted"/>